<reference evidence="3 4" key="2">
    <citation type="journal article" date="2019" name="G3 (Bethesda)">
        <title>Hybrid Assembly of the Genome of the Entomopathogenic Nematode Steinernema carpocapsae Identifies the X-Chromosome.</title>
        <authorList>
            <person name="Serra L."/>
            <person name="Macchietto M."/>
            <person name="Macias-Munoz A."/>
            <person name="McGill C.J."/>
            <person name="Rodriguez I.M."/>
            <person name="Rodriguez B."/>
            <person name="Murad R."/>
            <person name="Mortazavi A."/>
        </authorList>
    </citation>
    <scope>NUCLEOTIDE SEQUENCE [LARGE SCALE GENOMIC DNA]</scope>
    <source>
        <strain evidence="3 4">ALL</strain>
    </source>
</reference>
<proteinExistence type="predicted"/>
<reference evidence="3 4" key="1">
    <citation type="journal article" date="2015" name="Genome Biol.">
        <title>Comparative genomics of Steinernema reveals deeply conserved gene regulatory networks.</title>
        <authorList>
            <person name="Dillman A.R."/>
            <person name="Macchietto M."/>
            <person name="Porter C.F."/>
            <person name="Rogers A."/>
            <person name="Williams B."/>
            <person name="Antoshechkin I."/>
            <person name="Lee M.M."/>
            <person name="Goodwin Z."/>
            <person name="Lu X."/>
            <person name="Lewis E.E."/>
            <person name="Goodrich-Blair H."/>
            <person name="Stock S.P."/>
            <person name="Adams B.J."/>
            <person name="Sternberg P.W."/>
            <person name="Mortazavi A."/>
        </authorList>
    </citation>
    <scope>NUCLEOTIDE SEQUENCE [LARGE SCALE GENOMIC DNA]</scope>
    <source>
        <strain evidence="3 4">ALL</strain>
    </source>
</reference>
<keyword evidence="1" id="KW-0175">Coiled coil</keyword>
<dbReference type="EMBL" id="AZBU02000005">
    <property type="protein sequence ID" value="TKR78117.1"/>
    <property type="molecule type" value="Genomic_DNA"/>
</dbReference>
<dbReference type="Proteomes" id="UP000298663">
    <property type="component" value="Unassembled WGS sequence"/>
</dbReference>
<evidence type="ECO:0000256" key="2">
    <source>
        <dbReference type="SAM" id="MobiDB-lite"/>
    </source>
</evidence>
<sequence>MIKRRLTRSPANLSYDSFRYQSPSFASAFASSSAPSTSHHPLHVQNPLHHSHPFGFYPHPQGPSSAATPDAMMKSPQQTPPNEIVAFGGVKRPSSVSSNGTPNGVLGGEQPALKLPRLDQVDEFNKHGSLIGIAVKSENGQILQNPSATPPSAQTPNGHSKTLTSLDCKPPAVTSAETCHPVDPGHRVLPLSSSSSTTPLGRPSSHTALGIGAPGAAFAQQNSSLFVHTSNADARLPPRPMNLVDPRMPHLNMLPFHQLPITNNPFLSASGAGVPFLQAHIASLSQQQQQQLAGVIPSTASAPTSAASTASSLTSASQNPFPQNASLGSQLAGAAVFGHKHLMGNATSSIPQNAGASRKGVWNGRHVKIAETVKANKNSHAELSAASSSSASTSTTPVTSTVNSIVSAPSMVAPPHHQQNAASVSANTSAAMHHAMQFSQHARNPPQNVLGASHPLMAPPLCPPSTSTASISGLTTGIAPGFAMQAAGYPHLAGRSSVTPKRDATLVPSNANPNRPPSTLTRNLVPNAQNAQNLHALAAAGLPSAAAHQLGINLPLAHQLSGSLTNGISDAAAAQAQVQAQAAQAQAQQLALIAALQGQSLPPGALQQLLAASQSNQVAASQAQPAPQTHHPGLAAAAGAAAHPALSFAAAAAANGGHPGLGTNSASALRLMTGADPAQMNSLLLLQQQMEASRANLAASQAQPASLHAAPTNLDVLRMQMEQQQQQHQAQQQQQHQQLAAQVQQQQLMERLSQQHHQNLASQHAAAQQQQQQLAAAAAASAASGGLDINLFRQQFANAQMRMNPLAMSQAGTDRMNLSQASSQLESMLENQRRMLQHQPHQLSQQGLPPGLVGLGANGVSLSGLYGGKMPFAANLEHLSRQQAAQQPKREDLLPNGGSRP</sequence>
<evidence type="ECO:0000313" key="4">
    <source>
        <dbReference type="Proteomes" id="UP000298663"/>
    </source>
</evidence>
<accession>A0A4U5N687</accession>
<feature type="region of interest" description="Disordered" evidence="2">
    <location>
        <begin position="29"/>
        <end position="111"/>
    </location>
</feature>
<protein>
    <submittedName>
        <fullName evidence="3">Uncharacterized protein</fullName>
    </submittedName>
</protein>
<evidence type="ECO:0000313" key="3">
    <source>
        <dbReference type="EMBL" id="TKR78117.1"/>
    </source>
</evidence>
<evidence type="ECO:0000256" key="1">
    <source>
        <dbReference type="SAM" id="Coils"/>
    </source>
</evidence>
<feature type="coiled-coil region" evidence="1">
    <location>
        <begin position="683"/>
        <end position="734"/>
    </location>
</feature>
<feature type="compositionally biased region" description="Polar residues" evidence="2">
    <location>
        <begin position="507"/>
        <end position="517"/>
    </location>
</feature>
<keyword evidence="4" id="KW-1185">Reference proteome</keyword>
<feature type="region of interest" description="Disordered" evidence="2">
    <location>
        <begin position="880"/>
        <end position="901"/>
    </location>
</feature>
<comment type="caution">
    <text evidence="3">The sequence shown here is derived from an EMBL/GenBank/DDBJ whole genome shotgun (WGS) entry which is preliminary data.</text>
</comment>
<dbReference type="AlphaFoldDB" id="A0A4U5N687"/>
<gene>
    <name evidence="3" type="ORF">L596_018976</name>
</gene>
<feature type="region of interest" description="Disordered" evidence="2">
    <location>
        <begin position="295"/>
        <end position="321"/>
    </location>
</feature>
<dbReference type="OrthoDB" id="10603888at2759"/>
<feature type="region of interest" description="Disordered" evidence="2">
    <location>
        <begin position="142"/>
        <end position="164"/>
    </location>
</feature>
<name>A0A4U5N687_STECR</name>
<organism evidence="3 4">
    <name type="scientific">Steinernema carpocapsae</name>
    <name type="common">Entomopathogenic nematode</name>
    <dbReference type="NCBI Taxonomy" id="34508"/>
    <lineage>
        <taxon>Eukaryota</taxon>
        <taxon>Metazoa</taxon>
        <taxon>Ecdysozoa</taxon>
        <taxon>Nematoda</taxon>
        <taxon>Chromadorea</taxon>
        <taxon>Rhabditida</taxon>
        <taxon>Tylenchina</taxon>
        <taxon>Panagrolaimomorpha</taxon>
        <taxon>Strongyloidoidea</taxon>
        <taxon>Steinernematidae</taxon>
        <taxon>Steinernema</taxon>
    </lineage>
</organism>
<feature type="region of interest" description="Disordered" evidence="2">
    <location>
        <begin position="493"/>
        <end position="517"/>
    </location>
</feature>
<feature type="compositionally biased region" description="Low complexity" evidence="2">
    <location>
        <begin position="298"/>
        <end position="317"/>
    </location>
</feature>